<feature type="transmembrane region" description="Helical" evidence="6">
    <location>
        <begin position="385"/>
        <end position="408"/>
    </location>
</feature>
<evidence type="ECO:0000256" key="3">
    <source>
        <dbReference type="ARBA" id="ARBA00022692"/>
    </source>
</evidence>
<feature type="transmembrane region" description="Helical" evidence="6">
    <location>
        <begin position="439"/>
        <end position="456"/>
    </location>
</feature>
<dbReference type="EMBL" id="CP003155">
    <property type="protein sequence ID" value="AEV28900.1"/>
    <property type="molecule type" value="Genomic_DNA"/>
</dbReference>
<organism evidence="8 9">
    <name type="scientific">Sphaerochaeta pleomorpha (strain ATCC BAA-1885 / DSM 22778 / Grapes)</name>
    <dbReference type="NCBI Taxonomy" id="158190"/>
    <lineage>
        <taxon>Bacteria</taxon>
        <taxon>Pseudomonadati</taxon>
        <taxon>Spirochaetota</taxon>
        <taxon>Spirochaetia</taxon>
        <taxon>Spirochaetales</taxon>
        <taxon>Sphaerochaetaceae</taxon>
        <taxon>Sphaerochaeta</taxon>
    </lineage>
</organism>
<dbReference type="RefSeq" id="WP_014269749.1">
    <property type="nucleotide sequence ID" value="NC_016633.1"/>
</dbReference>
<feature type="transmembrane region" description="Helical" evidence="6">
    <location>
        <begin position="779"/>
        <end position="802"/>
    </location>
</feature>
<keyword evidence="9" id="KW-1185">Reference proteome</keyword>
<dbReference type="PANTHER" id="PTHR33406">
    <property type="entry name" value="MEMBRANE PROTEIN MJ1562-RELATED"/>
    <property type="match status" value="1"/>
</dbReference>
<dbReference type="Pfam" id="PF03176">
    <property type="entry name" value="MMPL"/>
    <property type="match status" value="2"/>
</dbReference>
<feature type="domain" description="SSD" evidence="7">
    <location>
        <begin position="697"/>
        <end position="801"/>
    </location>
</feature>
<evidence type="ECO:0000313" key="8">
    <source>
        <dbReference type="EMBL" id="AEV28900.1"/>
    </source>
</evidence>
<dbReference type="Proteomes" id="UP000005632">
    <property type="component" value="Chromosome"/>
</dbReference>
<feature type="transmembrane region" description="Helical" evidence="6">
    <location>
        <begin position="701"/>
        <end position="723"/>
    </location>
</feature>
<name>G8QS39_SPHPG</name>
<feature type="transmembrane region" description="Helical" evidence="6">
    <location>
        <begin position="260"/>
        <end position="279"/>
    </location>
</feature>
<dbReference type="OrthoDB" id="366651at2"/>
<reference evidence="8 9" key="1">
    <citation type="submission" date="2011-11" db="EMBL/GenBank/DDBJ databases">
        <title>Complete sequence of Spirochaeta sp. grapes.</title>
        <authorList>
            <consortium name="US DOE Joint Genome Institute"/>
            <person name="Lucas S."/>
            <person name="Han J."/>
            <person name="Lapidus A."/>
            <person name="Cheng J.-F."/>
            <person name="Goodwin L."/>
            <person name="Pitluck S."/>
            <person name="Peters L."/>
            <person name="Ovchinnikova G."/>
            <person name="Munk A.C."/>
            <person name="Detter J.C."/>
            <person name="Han C."/>
            <person name="Tapia R."/>
            <person name="Land M."/>
            <person name="Hauser L."/>
            <person name="Kyrpides N."/>
            <person name="Ivanova N."/>
            <person name="Pagani I."/>
            <person name="Ritalahtilisa K."/>
            <person name="Loeffler F."/>
            <person name="Woyke T."/>
        </authorList>
    </citation>
    <scope>NUCLEOTIDE SEQUENCE [LARGE SCALE GENOMIC DNA]</scope>
    <source>
        <strain evidence="9">ATCC BAA-1885 / DSM 22778 / Grapes</strain>
    </source>
</reference>
<comment type="subcellular location">
    <subcellularLocation>
        <location evidence="1">Cell membrane</location>
        <topology evidence="1">Multi-pass membrane protein</topology>
    </subcellularLocation>
</comment>
<dbReference type="InterPro" id="IPR050545">
    <property type="entry name" value="Mycobact_MmpL"/>
</dbReference>
<keyword evidence="4 6" id="KW-1133">Transmembrane helix</keyword>
<gene>
    <name evidence="8" type="ordered locus">SpiGrapes_1077</name>
</gene>
<evidence type="ECO:0000256" key="4">
    <source>
        <dbReference type="ARBA" id="ARBA00022989"/>
    </source>
</evidence>
<dbReference type="AlphaFoldDB" id="G8QS39"/>
<dbReference type="Gene3D" id="1.20.1640.10">
    <property type="entry name" value="Multidrug efflux transporter AcrB transmembrane domain"/>
    <property type="match status" value="2"/>
</dbReference>
<keyword evidence="2" id="KW-1003">Cell membrane</keyword>
<feature type="transmembrane region" description="Helical" evidence="6">
    <location>
        <begin position="751"/>
        <end position="773"/>
    </location>
</feature>
<feature type="transmembrane region" description="Helical" evidence="6">
    <location>
        <begin position="651"/>
        <end position="668"/>
    </location>
</feature>
<keyword evidence="5 6" id="KW-0472">Membrane</keyword>
<dbReference type="SUPFAM" id="SSF82866">
    <property type="entry name" value="Multidrug efflux transporter AcrB transmembrane domain"/>
    <property type="match status" value="2"/>
</dbReference>
<dbReference type="InterPro" id="IPR004869">
    <property type="entry name" value="MMPL_dom"/>
</dbReference>
<dbReference type="GO" id="GO:0005886">
    <property type="term" value="C:plasma membrane"/>
    <property type="evidence" value="ECO:0007669"/>
    <property type="project" value="UniProtKB-SubCell"/>
</dbReference>
<dbReference type="KEGG" id="sgp:SpiGrapes_1077"/>
<sequence>MKKDFLSLVGKHNKLTLVIIAIITCFFLYQASSLTLNGDYGSLLPNGGEQEQYSGGTTPTPTLPAPTVEATAETPSILETQVLTPSGNGHLLSADAQPFNGSIEGEEDYPPTTTYLVMVESKDLYTPENLTLIENTMAKLSSTRELGESTSLLSFVTMEKKGSRLMTVPFSPHRGTDPWTEEEAATLRKRAEQDPIISDYLVSEDLTCMLFSFGTSSLDPAQEAHLSSLLQPLRDKGIQISINGGAVINNKLMYYLNKDLGTLLGLCCLAILLVYYLSFRAKRSMLLPFSMSLIGIIWTLGTMKLLGYSLTIVNIVTPCMVLNLGSSYAIHVISEYYSDFTKGISPIESTRKILKTIAMACLTTVIGFLSLTLSKTPALREFGVAVGIGVTYCAILAATYIPALLTMVTPPKPHQVKTYSHGFLSKSVSYLSEVVIKRWYVFFLLWIVVIFGFVVTKDHIRINTNYMSYLPKKDVFGQSSRHFAQKMGGDSPFIVTIEAPEGTKNFFLEAGNLEKVYQYEQTVREKSNDIQQIISFSSYVSFANKVYSGTEGIPTSSGLMNLLSRMVVLMSKQTGTNLSSILDGDASTLNLIIQNYDSVDKDLSTISSSSRIEKVLKDYLPLLPDGTKVSIGGDPHLSLRFSNTLLADQRTSTYASYLLVFIVVLIAFKSLYSAFYSMIPILTGVMANYIFMYFLDIPFDMVTVSFASVAVGAGIDDAIHFLIRFREKQKLEHLPVSQMLHETIIETGRPIILTTLSIVTGMLMFTFASYTPIKYFGSLMAIALINCMLSTLLIMPAAIVMVEKLKHKFGRA</sequence>
<keyword evidence="3 6" id="KW-0812">Transmembrane</keyword>
<dbReference type="eggNOG" id="COG1033">
    <property type="taxonomic scope" value="Bacteria"/>
</dbReference>
<dbReference type="PROSITE" id="PS50156">
    <property type="entry name" value="SSD"/>
    <property type="match status" value="2"/>
</dbReference>
<feature type="domain" description="SSD" evidence="7">
    <location>
        <begin position="293"/>
        <end position="407"/>
    </location>
</feature>
<evidence type="ECO:0000256" key="6">
    <source>
        <dbReference type="SAM" id="Phobius"/>
    </source>
</evidence>
<feature type="transmembrane region" description="Helical" evidence="6">
    <location>
        <begin position="286"/>
        <end position="306"/>
    </location>
</feature>
<accession>G8QS39</accession>
<evidence type="ECO:0000259" key="7">
    <source>
        <dbReference type="PROSITE" id="PS50156"/>
    </source>
</evidence>
<evidence type="ECO:0000313" key="9">
    <source>
        <dbReference type="Proteomes" id="UP000005632"/>
    </source>
</evidence>
<evidence type="ECO:0000256" key="1">
    <source>
        <dbReference type="ARBA" id="ARBA00004651"/>
    </source>
</evidence>
<proteinExistence type="predicted"/>
<protein>
    <submittedName>
        <fullName evidence="8">Putative RND superfamily exporter</fullName>
    </submittedName>
</protein>
<evidence type="ECO:0000256" key="2">
    <source>
        <dbReference type="ARBA" id="ARBA00022475"/>
    </source>
</evidence>
<dbReference type="STRING" id="158190.SpiGrapes_1077"/>
<dbReference type="HOGENOM" id="CLU_008861_3_0_12"/>
<dbReference type="PANTHER" id="PTHR33406:SF13">
    <property type="entry name" value="MEMBRANE PROTEIN YDFJ"/>
    <property type="match status" value="1"/>
</dbReference>
<dbReference type="InterPro" id="IPR000731">
    <property type="entry name" value="SSD"/>
</dbReference>
<evidence type="ECO:0000256" key="5">
    <source>
        <dbReference type="ARBA" id="ARBA00023136"/>
    </source>
</evidence>